<gene>
    <name evidence="2" type="ORF">KV113_27730</name>
</gene>
<proteinExistence type="predicted"/>
<organism evidence="2 3">
    <name type="scientific">[Mycobacterium] nativiensis</name>
    <dbReference type="NCBI Taxonomy" id="2855503"/>
    <lineage>
        <taxon>Bacteria</taxon>
        <taxon>Bacillati</taxon>
        <taxon>Actinomycetota</taxon>
        <taxon>Actinomycetes</taxon>
        <taxon>Mycobacteriales</taxon>
        <taxon>Mycobacteriaceae</taxon>
        <taxon>Mycolicibacter</taxon>
    </lineage>
</organism>
<dbReference type="Proteomes" id="UP001298593">
    <property type="component" value="Unassembled WGS sequence"/>
</dbReference>
<accession>A0ABU5Y536</accession>
<name>A0ABU5Y536_9MYCO</name>
<keyword evidence="3" id="KW-1185">Reference proteome</keyword>
<dbReference type="GO" id="GO:0000502">
    <property type="term" value="C:proteasome complex"/>
    <property type="evidence" value="ECO:0007669"/>
    <property type="project" value="UniProtKB-KW"/>
</dbReference>
<evidence type="ECO:0000313" key="3">
    <source>
        <dbReference type="Proteomes" id="UP001298593"/>
    </source>
</evidence>
<evidence type="ECO:0000313" key="2">
    <source>
        <dbReference type="EMBL" id="MEB3035334.1"/>
    </source>
</evidence>
<keyword evidence="2" id="KW-0647">Proteasome</keyword>
<dbReference type="RefSeq" id="WP_329780719.1">
    <property type="nucleotide sequence ID" value="NZ_JAYJJU010000188.1"/>
</dbReference>
<comment type="caution">
    <text evidence="2">The sequence shown here is derived from an EMBL/GenBank/DDBJ whole genome shotgun (WGS) entry which is preliminary data.</text>
</comment>
<feature type="non-terminal residue" evidence="2">
    <location>
        <position position="111"/>
    </location>
</feature>
<comment type="pathway">
    <text evidence="1">Protein degradation; proteasomal Pup-dependent pathway.</text>
</comment>
<evidence type="ECO:0000256" key="1">
    <source>
        <dbReference type="ARBA" id="ARBA00004707"/>
    </source>
</evidence>
<reference evidence="2 3" key="1">
    <citation type="submission" date="2023-12" db="EMBL/GenBank/DDBJ databases">
        <title>Description of new species of Mycobacterium terrae complex isolated from sewage at the Sao Paulo Zoological Park Foundation in Brazil.</title>
        <authorList>
            <person name="Romagnoli C.L."/>
            <person name="Conceicao E.C."/>
            <person name="Machado E."/>
            <person name="Barreto L.B.P.F."/>
            <person name="Sharma A."/>
            <person name="Silva N.M."/>
            <person name="Marques L.E."/>
            <person name="Juliana M.A."/>
            <person name="Lourenco M.C.S."/>
            <person name="Digiampietri L.A."/>
            <person name="Suffys P.N."/>
            <person name="Viana-Niero C."/>
        </authorList>
    </citation>
    <scope>NUCLEOTIDE SEQUENCE [LARGE SCALE GENOMIC DNA]</scope>
    <source>
        <strain evidence="2 3">MYC340</strain>
    </source>
</reference>
<dbReference type="EMBL" id="JAYJJU010000188">
    <property type="protein sequence ID" value="MEB3035334.1"/>
    <property type="molecule type" value="Genomic_DNA"/>
</dbReference>
<dbReference type="InterPro" id="IPR004347">
    <property type="entry name" value="Pup_ligase/deamidase"/>
</dbReference>
<dbReference type="PANTHER" id="PTHR42307">
    <property type="entry name" value="PUP DEAMIDASE/DEPUPYLASE"/>
    <property type="match status" value="1"/>
</dbReference>
<dbReference type="PANTHER" id="PTHR42307:SF3">
    <property type="entry name" value="PUP--PROTEIN LIGASE"/>
    <property type="match status" value="1"/>
</dbReference>
<sequence>MQRRIMGIETEFGVTCTFHGHRRLSPDEVARYLFRRVVSWGRSSNVFLRNGARLYLDVGSHPEYATAECDNLIQLVTHDRAGERVLEDLLIDAEQRLADEGIGGDIYLFKN</sequence>
<protein>
    <submittedName>
        <fullName evidence="2">Proteasome accessory factor PafA2 family protein</fullName>
    </submittedName>
</protein>
<dbReference type="Pfam" id="PF03136">
    <property type="entry name" value="Pup_ligase"/>
    <property type="match status" value="1"/>
</dbReference>